<evidence type="ECO:0000256" key="1">
    <source>
        <dbReference type="ARBA" id="ARBA00001947"/>
    </source>
</evidence>
<dbReference type="Proteomes" id="UP000068447">
    <property type="component" value="Chromosome"/>
</dbReference>
<protein>
    <submittedName>
        <fullName evidence="7">Peptidase</fullName>
    </submittedName>
</protein>
<evidence type="ECO:0000256" key="5">
    <source>
        <dbReference type="PROSITE-ProRule" id="PRU01379"/>
    </source>
</evidence>
<dbReference type="STRING" id="1526571.AT746_03430"/>
<organism evidence="7 8">
    <name type="scientific">Lacimicrobium alkaliphilum</name>
    <dbReference type="NCBI Taxonomy" id="1526571"/>
    <lineage>
        <taxon>Bacteria</taxon>
        <taxon>Pseudomonadati</taxon>
        <taxon>Pseudomonadota</taxon>
        <taxon>Gammaproteobacteria</taxon>
        <taxon>Alteromonadales</taxon>
        <taxon>Alteromonadaceae</taxon>
        <taxon>Lacimicrobium</taxon>
    </lineage>
</organism>
<dbReference type="GO" id="GO:0006508">
    <property type="term" value="P:proteolysis"/>
    <property type="evidence" value="ECO:0007669"/>
    <property type="project" value="InterPro"/>
</dbReference>
<evidence type="ECO:0000256" key="2">
    <source>
        <dbReference type="ARBA" id="ARBA00022723"/>
    </source>
</evidence>
<keyword evidence="8" id="KW-1185">Reference proteome</keyword>
<evidence type="ECO:0000313" key="8">
    <source>
        <dbReference type="Proteomes" id="UP000068447"/>
    </source>
</evidence>
<feature type="domain" description="Peptidase M14" evidence="6">
    <location>
        <begin position="29"/>
        <end position="307"/>
    </location>
</feature>
<dbReference type="SUPFAM" id="SSF53187">
    <property type="entry name" value="Zn-dependent exopeptidases"/>
    <property type="match status" value="1"/>
</dbReference>
<dbReference type="EMBL" id="CP013650">
    <property type="protein sequence ID" value="ALS97417.1"/>
    <property type="molecule type" value="Genomic_DNA"/>
</dbReference>
<dbReference type="PROSITE" id="PS52035">
    <property type="entry name" value="PEPTIDASE_M14"/>
    <property type="match status" value="1"/>
</dbReference>
<dbReference type="OrthoDB" id="5290048at2"/>
<name>A0A0U3B1M0_9ALTE</name>
<keyword evidence="4" id="KW-0862">Zinc</keyword>
<sequence>MNNNYHIGTVGQPWTTAEKAQWLSEQKIKRSFFNDVLPIIEGLDAYFDIEQYGELNYDPICGKVYPLYAVKSRNWQYDKPTVLITGGVHGYETSGVHGALRFLQTSAVAYSSQLNILVLPCISPWGYETINRWTPAAVDPNRSFGSDGKALEAQQVRQYLTSLKQRFALHIDLHETTDSDNSEFGPATAARDGKENENWSIPDGFYLAADTERPSPAFHKAIIDSVARVTHIAEADENGELIDEKIQQFGVVSCPNASMGLCASVSDAPLVSTTEVYPDSPRTTPEQCIQAQLAAIEGALNYLLQQSSADIS</sequence>
<accession>A0A0U3B1M0</accession>
<dbReference type="RefSeq" id="WP_062476465.1">
    <property type="nucleotide sequence ID" value="NZ_CP013650.1"/>
</dbReference>
<reference evidence="7 8" key="1">
    <citation type="submission" date="2015-12" db="EMBL/GenBank/DDBJ databases">
        <title>Complete genome of Lacimicrobium alkaliphilum KCTC 32984.</title>
        <authorList>
            <person name="Kim S.-G."/>
            <person name="Lee Y.-J."/>
        </authorList>
    </citation>
    <scope>NUCLEOTIDE SEQUENCE [LARGE SCALE GENOMIC DNA]</scope>
    <source>
        <strain evidence="7 8">YelD216</strain>
    </source>
</reference>
<comment type="cofactor">
    <cofactor evidence="1">
        <name>Zn(2+)</name>
        <dbReference type="ChEBI" id="CHEBI:29105"/>
    </cofactor>
</comment>
<proteinExistence type="inferred from homology"/>
<dbReference type="KEGG" id="lal:AT746_03430"/>
<comment type="similarity">
    <text evidence="5">Belongs to the peptidase M14 family.</text>
</comment>
<dbReference type="AlphaFoldDB" id="A0A0U3B1M0"/>
<dbReference type="Gene3D" id="3.40.630.10">
    <property type="entry name" value="Zn peptidases"/>
    <property type="match status" value="1"/>
</dbReference>
<dbReference type="Pfam" id="PF24827">
    <property type="entry name" value="AstE_AspA_cat"/>
    <property type="match status" value="1"/>
</dbReference>
<evidence type="ECO:0000256" key="4">
    <source>
        <dbReference type="ARBA" id="ARBA00022833"/>
    </source>
</evidence>
<dbReference type="GO" id="GO:0008270">
    <property type="term" value="F:zinc ion binding"/>
    <property type="evidence" value="ECO:0007669"/>
    <property type="project" value="InterPro"/>
</dbReference>
<evidence type="ECO:0000256" key="3">
    <source>
        <dbReference type="ARBA" id="ARBA00022801"/>
    </source>
</evidence>
<keyword evidence="3" id="KW-0378">Hydrolase</keyword>
<dbReference type="InterPro" id="IPR055438">
    <property type="entry name" value="AstE_AspA_cat"/>
</dbReference>
<feature type="active site" description="Proton donor/acceptor" evidence="5">
    <location>
        <position position="275"/>
    </location>
</feature>
<dbReference type="GO" id="GO:0004181">
    <property type="term" value="F:metallocarboxypeptidase activity"/>
    <property type="evidence" value="ECO:0007669"/>
    <property type="project" value="InterPro"/>
</dbReference>
<dbReference type="InterPro" id="IPR000834">
    <property type="entry name" value="Peptidase_M14"/>
</dbReference>
<dbReference type="GO" id="GO:0016788">
    <property type="term" value="F:hydrolase activity, acting on ester bonds"/>
    <property type="evidence" value="ECO:0007669"/>
    <property type="project" value="InterPro"/>
</dbReference>
<gene>
    <name evidence="7" type="ORF">AT746_03430</name>
</gene>
<dbReference type="CDD" id="cd06231">
    <property type="entry name" value="M14_REP34-like"/>
    <property type="match status" value="1"/>
</dbReference>
<evidence type="ECO:0000259" key="6">
    <source>
        <dbReference type="PROSITE" id="PS52035"/>
    </source>
</evidence>
<keyword evidence="2" id="KW-0479">Metal-binding</keyword>
<evidence type="ECO:0000313" key="7">
    <source>
        <dbReference type="EMBL" id="ALS97417.1"/>
    </source>
</evidence>